<evidence type="ECO:0000313" key="3">
    <source>
        <dbReference type="Proteomes" id="UP001597374"/>
    </source>
</evidence>
<reference evidence="3" key="1">
    <citation type="journal article" date="2019" name="Int. J. Syst. Evol. Microbiol.">
        <title>The Global Catalogue of Microorganisms (GCM) 10K type strain sequencing project: providing services to taxonomists for standard genome sequencing and annotation.</title>
        <authorList>
            <consortium name="The Broad Institute Genomics Platform"/>
            <consortium name="The Broad Institute Genome Sequencing Center for Infectious Disease"/>
            <person name="Wu L."/>
            <person name="Ma J."/>
        </authorList>
    </citation>
    <scope>NUCLEOTIDE SEQUENCE [LARGE SCALE GENOMIC DNA]</scope>
    <source>
        <strain evidence="3">CGMCC 4.1782</strain>
    </source>
</reference>
<keyword evidence="3" id="KW-1185">Reference proteome</keyword>
<sequence>MSSKTVTIIGGGLSGTLTAIQLLLKAKSPMTIYLLEQVEKQCFRGVAYSSQLAYQPLNVPAKAMSLFPDKPLDFVDWLQQHQQRYTPQLSIPVSENDFIPRYIFGDYLHARLQEGRQSAAKGIEFSILQAEAIAVEREITTQEKLLVTLADGRSIESDHVVLALGNFAPSDVPIPNMPFYQSKAYAALPWSEEALADLPKEAPVLLIGSSLTMIDLVGTLDKMGHRGKVYVLSRHGMLPQVFDTQTRPYQLPALPLHPHLSILDLFRFVRQEIREAEVLGYSWRSVLDGLREHIPAIWQALPLSEKKRFLRHLRPYWETHRHRMPPRSAELLQQLQDKGQLKIIAADLVDAATTATGAKVYFRPRGTRQVEALEVARVINCTGPTSDFRKVSHPLVQQLLQDELITPDPLYLGLMTAANGTLLRKSGQPISNLYTLGPPRKSMLYESTALREIRQQAKNLAQELVQESFSSQRAVQVA</sequence>
<dbReference type="SUPFAM" id="SSF51905">
    <property type="entry name" value="FAD/NAD(P)-binding domain"/>
    <property type="match status" value="1"/>
</dbReference>
<proteinExistence type="predicted"/>
<dbReference type="Pfam" id="PF13454">
    <property type="entry name" value="NAD_binding_9"/>
    <property type="match status" value="1"/>
</dbReference>
<name>A0ABW5CSY9_9BACT</name>
<dbReference type="InterPro" id="IPR036188">
    <property type="entry name" value="FAD/NAD-bd_sf"/>
</dbReference>
<feature type="domain" description="FAD-dependent urate hydroxylase HpyO/Asp monooxygenase CreE-like FAD/NAD(P)-binding" evidence="1">
    <location>
        <begin position="8"/>
        <end position="166"/>
    </location>
</feature>
<dbReference type="RefSeq" id="WP_250429028.1">
    <property type="nucleotide sequence ID" value="NZ_JALPRR010000002.1"/>
</dbReference>
<comment type="caution">
    <text evidence="2">The sequence shown here is derived from an EMBL/GenBank/DDBJ whole genome shotgun (WGS) entry which is preliminary data.</text>
</comment>
<dbReference type="Gene3D" id="3.50.50.60">
    <property type="entry name" value="FAD/NAD(P)-binding domain"/>
    <property type="match status" value="1"/>
</dbReference>
<dbReference type="PANTHER" id="PTHR40254">
    <property type="entry name" value="BLR0577 PROTEIN"/>
    <property type="match status" value="1"/>
</dbReference>
<dbReference type="InterPro" id="IPR052189">
    <property type="entry name" value="L-asp_N-monooxygenase_NS-form"/>
</dbReference>
<protein>
    <submittedName>
        <fullName evidence="2">FAD/NAD(P)-binding protein</fullName>
    </submittedName>
</protein>
<gene>
    <name evidence="2" type="ORF">ACFSKP_04515</name>
</gene>
<dbReference type="InterPro" id="IPR038732">
    <property type="entry name" value="HpyO/CreE_NAD-binding"/>
</dbReference>
<organism evidence="2 3">
    <name type="scientific">Pontibacter ruber</name>
    <dbReference type="NCBI Taxonomy" id="1343895"/>
    <lineage>
        <taxon>Bacteria</taxon>
        <taxon>Pseudomonadati</taxon>
        <taxon>Bacteroidota</taxon>
        <taxon>Cytophagia</taxon>
        <taxon>Cytophagales</taxon>
        <taxon>Hymenobacteraceae</taxon>
        <taxon>Pontibacter</taxon>
    </lineage>
</organism>
<evidence type="ECO:0000313" key="2">
    <source>
        <dbReference type="EMBL" id="MFD2245506.1"/>
    </source>
</evidence>
<accession>A0ABW5CSY9</accession>
<dbReference type="PANTHER" id="PTHR40254:SF1">
    <property type="entry name" value="BLR0577 PROTEIN"/>
    <property type="match status" value="1"/>
</dbReference>
<dbReference type="EMBL" id="JBHUIM010000001">
    <property type="protein sequence ID" value="MFD2245506.1"/>
    <property type="molecule type" value="Genomic_DNA"/>
</dbReference>
<dbReference type="Proteomes" id="UP001597374">
    <property type="component" value="Unassembled WGS sequence"/>
</dbReference>
<evidence type="ECO:0000259" key="1">
    <source>
        <dbReference type="Pfam" id="PF13454"/>
    </source>
</evidence>